<name>A0AAT9JF33_9CAUD</name>
<dbReference type="EMBL" id="BK068113">
    <property type="protein sequence ID" value="DBA56350.1"/>
    <property type="molecule type" value="Genomic_DNA"/>
</dbReference>
<organism evidence="1">
    <name type="scientific">Porphyromonas phage phage032a_KCOM2801</name>
    <dbReference type="NCBI Taxonomy" id="3154122"/>
    <lineage>
        <taxon>Viruses</taxon>
        <taxon>Duplodnaviria</taxon>
        <taxon>Heunggongvirae</taxon>
        <taxon>Uroviricota</taxon>
        <taxon>Caudoviricetes</taxon>
        <taxon>Nixviridae</taxon>
        <taxon>Nixvirus</taxon>
        <taxon>Nixvirus pging00X</taxon>
    </lineage>
</organism>
<proteinExistence type="predicted"/>
<reference evidence="1" key="1">
    <citation type="journal article" date="2023" name="Microbiome">
        <title>Phages are unrecognized players in the ecology of the oral pathogen Porphyromonas gingivalis.</title>
        <authorList>
            <person name="Matrishin C.B."/>
            <person name="Haase E.M."/>
            <person name="Dewhirst F.E."/>
            <person name="Mark Welch J.L."/>
            <person name="Miranda-Sanchez F."/>
            <person name="Chen T."/>
            <person name="MacFarland D.C."/>
            <person name="Kauffman K.M."/>
        </authorList>
    </citation>
    <scope>NUCLEOTIDE SEQUENCE</scope>
</reference>
<sequence length="29" mass="3147">MLCDPNTTAVPAVTRPVSFQICTRVILLS</sequence>
<reference evidence="1" key="2">
    <citation type="submission" date="2024-05" db="EMBL/GenBank/DDBJ databases">
        <authorList>
            <person name="Matrishin C.B."/>
            <person name="Kauffman K.M."/>
        </authorList>
    </citation>
    <scope>NUCLEOTIDE SEQUENCE</scope>
</reference>
<evidence type="ECO:0000313" key="1">
    <source>
        <dbReference type="EMBL" id="DBA56350.1"/>
    </source>
</evidence>
<protein>
    <submittedName>
        <fullName evidence="1">Uncharacterized protein</fullName>
    </submittedName>
</protein>
<accession>A0AAT9JF33</accession>